<dbReference type="PANTHER" id="PTHR14859">
    <property type="entry name" value="CALCOFLUOR WHITE HYPERSENSITIVE PROTEIN PRECURSOR"/>
    <property type="match status" value="1"/>
</dbReference>
<dbReference type="Gene3D" id="3.60.10.10">
    <property type="entry name" value="Endonuclease/exonuclease/phosphatase"/>
    <property type="match status" value="1"/>
</dbReference>
<dbReference type="RefSeq" id="WP_283444657.1">
    <property type="nucleotide sequence ID" value="NZ_FXUL01000023.1"/>
</dbReference>
<keyword evidence="2" id="KW-0255">Endonuclease</keyword>
<evidence type="ECO:0000313" key="3">
    <source>
        <dbReference type="Proteomes" id="UP001158049"/>
    </source>
</evidence>
<comment type="caution">
    <text evidence="2">The sequence shown here is derived from an EMBL/GenBank/DDBJ whole genome shotgun (WGS) entry which is preliminary data.</text>
</comment>
<proteinExistence type="predicted"/>
<protein>
    <submittedName>
        <fullName evidence="2">Metal-dependent hydrolase, endonuclease/exonuclease/phosphatase family</fullName>
    </submittedName>
</protein>
<evidence type="ECO:0000259" key="1">
    <source>
        <dbReference type="Pfam" id="PF03372"/>
    </source>
</evidence>
<dbReference type="EMBL" id="FXUL01000023">
    <property type="protein sequence ID" value="SMP75693.1"/>
    <property type="molecule type" value="Genomic_DNA"/>
</dbReference>
<organism evidence="2 3">
    <name type="scientific">Noviherbaspirillum suwonense</name>
    <dbReference type="NCBI Taxonomy" id="1224511"/>
    <lineage>
        <taxon>Bacteria</taxon>
        <taxon>Pseudomonadati</taxon>
        <taxon>Pseudomonadota</taxon>
        <taxon>Betaproteobacteria</taxon>
        <taxon>Burkholderiales</taxon>
        <taxon>Oxalobacteraceae</taxon>
        <taxon>Noviherbaspirillum</taxon>
    </lineage>
</organism>
<accession>A0ABY1QQ51</accession>
<name>A0ABY1QQ51_9BURK</name>
<dbReference type="InterPro" id="IPR005135">
    <property type="entry name" value="Endo/exonuclease/phosphatase"/>
</dbReference>
<dbReference type="InterPro" id="IPR051916">
    <property type="entry name" value="GPI-anchor_lipid_remodeler"/>
</dbReference>
<dbReference type="Proteomes" id="UP001158049">
    <property type="component" value="Unassembled WGS sequence"/>
</dbReference>
<dbReference type="GO" id="GO:0016787">
    <property type="term" value="F:hydrolase activity"/>
    <property type="evidence" value="ECO:0007669"/>
    <property type="project" value="UniProtKB-KW"/>
</dbReference>
<keyword evidence="2" id="KW-0540">Nuclease</keyword>
<gene>
    <name evidence="2" type="ORF">SAMN06295970_12337</name>
</gene>
<keyword evidence="2" id="KW-0378">Hydrolase</keyword>
<dbReference type="SUPFAM" id="SSF56219">
    <property type="entry name" value="DNase I-like"/>
    <property type="match status" value="1"/>
</dbReference>
<dbReference type="PANTHER" id="PTHR14859:SF0">
    <property type="entry name" value="ENDONUCLEASE_EXONUCLEASE_PHOSPHATASE FAMILY PROTEIN, EXPRESSED"/>
    <property type="match status" value="1"/>
</dbReference>
<sequence>MRLITWNIQWGRGCDGRVDLARIVDHARALADFDVLCLQEVADNFPALKDNDDRDQFAALAALLPGYTAVEGVAIDLPDGQRRRRFGNMILSRLPVRQVYRHLLPAPPDPSTRNMRRLLLEAVLEAPFGLVRVMTTHLEYYSALQRPAQLEAVRALHAEACADARSFIELDRSEGTYRSLPRPATAIITGDFNFKPDDPLHALLRQPYADGSLPLHDAWTARWPGIAHPPTLGIYDRHQWPAAYASDFIFVTGDLLPRIDDVRVDGLTQASDHQPVLLTLR</sequence>
<evidence type="ECO:0000313" key="2">
    <source>
        <dbReference type="EMBL" id="SMP75693.1"/>
    </source>
</evidence>
<dbReference type="GO" id="GO:0004519">
    <property type="term" value="F:endonuclease activity"/>
    <property type="evidence" value="ECO:0007669"/>
    <property type="project" value="UniProtKB-KW"/>
</dbReference>
<keyword evidence="3" id="KW-1185">Reference proteome</keyword>
<dbReference type="InterPro" id="IPR036691">
    <property type="entry name" value="Endo/exonu/phosph_ase_sf"/>
</dbReference>
<reference evidence="2 3" key="1">
    <citation type="submission" date="2017-05" db="EMBL/GenBank/DDBJ databases">
        <authorList>
            <person name="Varghese N."/>
            <person name="Submissions S."/>
        </authorList>
    </citation>
    <scope>NUCLEOTIDE SEQUENCE [LARGE SCALE GENOMIC DNA]</scope>
    <source>
        <strain evidence="2 3">DSM 26001</strain>
    </source>
</reference>
<dbReference type="Pfam" id="PF03372">
    <property type="entry name" value="Exo_endo_phos"/>
    <property type="match status" value="1"/>
</dbReference>
<feature type="domain" description="Endonuclease/exonuclease/phosphatase" evidence="1">
    <location>
        <begin position="4"/>
        <end position="273"/>
    </location>
</feature>